<dbReference type="PANTHER" id="PTHR46174">
    <property type="entry name" value="CXXC-TYPE ZINC FINGER PROTEIN 1"/>
    <property type="match status" value="1"/>
</dbReference>
<dbReference type="GO" id="GO:0045893">
    <property type="term" value="P:positive regulation of DNA-templated transcription"/>
    <property type="evidence" value="ECO:0007669"/>
    <property type="project" value="TreeGrafter"/>
</dbReference>
<feature type="non-terminal residue" evidence="9">
    <location>
        <position position="1"/>
    </location>
</feature>
<organism evidence="9 10">
    <name type="scientific">Pristionchus entomophagus</name>
    <dbReference type="NCBI Taxonomy" id="358040"/>
    <lineage>
        <taxon>Eukaryota</taxon>
        <taxon>Metazoa</taxon>
        <taxon>Ecdysozoa</taxon>
        <taxon>Nematoda</taxon>
        <taxon>Chromadorea</taxon>
        <taxon>Rhabditida</taxon>
        <taxon>Rhabditina</taxon>
        <taxon>Diplogasteromorpha</taxon>
        <taxon>Diplogasteroidea</taxon>
        <taxon>Neodiplogasteridae</taxon>
        <taxon>Pristionchus</taxon>
    </lineage>
</organism>
<feature type="region of interest" description="Disordered" evidence="7">
    <location>
        <begin position="1"/>
        <end position="21"/>
    </location>
</feature>
<dbReference type="Pfam" id="PF00628">
    <property type="entry name" value="PHD"/>
    <property type="match status" value="1"/>
</dbReference>
<feature type="compositionally biased region" description="Basic and acidic residues" evidence="7">
    <location>
        <begin position="11"/>
        <end position="20"/>
    </location>
</feature>
<keyword evidence="3 6" id="KW-0863">Zinc-finger</keyword>
<protein>
    <recommendedName>
        <fullName evidence="8">PHD-type domain-containing protein</fullName>
    </recommendedName>
</protein>
<dbReference type="SUPFAM" id="SSF57903">
    <property type="entry name" value="FYVE/PHD zinc finger"/>
    <property type="match status" value="1"/>
</dbReference>
<evidence type="ECO:0000256" key="2">
    <source>
        <dbReference type="ARBA" id="ARBA00022723"/>
    </source>
</evidence>
<dbReference type="GO" id="GO:0048188">
    <property type="term" value="C:Set1C/COMPASS complex"/>
    <property type="evidence" value="ECO:0007669"/>
    <property type="project" value="InterPro"/>
</dbReference>
<keyword evidence="4" id="KW-0862">Zinc</keyword>
<gene>
    <name evidence="9" type="ORF">PENTCL1PPCAC_13628</name>
</gene>
<dbReference type="EMBL" id="BTSX01000003">
    <property type="protein sequence ID" value="GMS91453.1"/>
    <property type="molecule type" value="Genomic_DNA"/>
</dbReference>
<reference evidence="9" key="1">
    <citation type="submission" date="2023-10" db="EMBL/GenBank/DDBJ databases">
        <title>Genome assembly of Pristionchus species.</title>
        <authorList>
            <person name="Yoshida K."/>
            <person name="Sommer R.J."/>
        </authorList>
    </citation>
    <scope>NUCLEOTIDE SEQUENCE</scope>
    <source>
        <strain evidence="9">RS0144</strain>
    </source>
</reference>
<dbReference type="InterPro" id="IPR013083">
    <property type="entry name" value="Znf_RING/FYVE/PHD"/>
</dbReference>
<evidence type="ECO:0000313" key="9">
    <source>
        <dbReference type="EMBL" id="GMS91453.1"/>
    </source>
</evidence>
<accession>A0AAV5TEP6</accession>
<dbReference type="GO" id="GO:0008270">
    <property type="term" value="F:zinc ion binding"/>
    <property type="evidence" value="ECO:0007669"/>
    <property type="project" value="UniProtKB-KW"/>
</dbReference>
<comment type="caution">
    <text evidence="9">The sequence shown here is derived from an EMBL/GenBank/DDBJ whole genome shotgun (WGS) entry which is preliminary data.</text>
</comment>
<evidence type="ECO:0000256" key="6">
    <source>
        <dbReference type="PROSITE-ProRule" id="PRU00146"/>
    </source>
</evidence>
<dbReference type="PROSITE" id="PS01359">
    <property type="entry name" value="ZF_PHD_1"/>
    <property type="match status" value="1"/>
</dbReference>
<evidence type="ECO:0000259" key="8">
    <source>
        <dbReference type="PROSITE" id="PS50016"/>
    </source>
</evidence>
<evidence type="ECO:0000256" key="4">
    <source>
        <dbReference type="ARBA" id="ARBA00022833"/>
    </source>
</evidence>
<evidence type="ECO:0000313" key="10">
    <source>
        <dbReference type="Proteomes" id="UP001432027"/>
    </source>
</evidence>
<dbReference type="PANTHER" id="PTHR46174:SF1">
    <property type="entry name" value="CXXC-TYPE ZINC FINGER PROTEIN 1"/>
    <property type="match status" value="1"/>
</dbReference>
<dbReference type="InterPro" id="IPR011011">
    <property type="entry name" value="Znf_FYVE_PHD"/>
</dbReference>
<evidence type="ECO:0000256" key="5">
    <source>
        <dbReference type="ARBA" id="ARBA00023242"/>
    </source>
</evidence>
<dbReference type="PROSITE" id="PS50016">
    <property type="entry name" value="ZF_PHD_2"/>
    <property type="match status" value="1"/>
</dbReference>
<feature type="domain" description="PHD-type" evidence="8">
    <location>
        <begin position="23"/>
        <end position="73"/>
    </location>
</feature>
<keyword evidence="10" id="KW-1185">Reference proteome</keyword>
<dbReference type="AlphaFoldDB" id="A0AAV5TEP6"/>
<keyword evidence="5" id="KW-0539">Nucleus</keyword>
<evidence type="ECO:0000256" key="1">
    <source>
        <dbReference type="ARBA" id="ARBA00004123"/>
    </source>
</evidence>
<dbReference type="InterPro" id="IPR019787">
    <property type="entry name" value="Znf_PHD-finger"/>
</dbReference>
<evidence type="ECO:0000256" key="7">
    <source>
        <dbReference type="SAM" id="MobiDB-lite"/>
    </source>
</evidence>
<feature type="compositionally biased region" description="Polar residues" evidence="7">
    <location>
        <begin position="1"/>
        <end position="10"/>
    </location>
</feature>
<dbReference type="InterPro" id="IPR001965">
    <property type="entry name" value="Znf_PHD"/>
</dbReference>
<comment type="subcellular location">
    <subcellularLocation>
        <location evidence="1">Nucleus</location>
    </subcellularLocation>
</comment>
<feature type="non-terminal residue" evidence="9">
    <location>
        <position position="84"/>
    </location>
</feature>
<keyword evidence="2" id="KW-0479">Metal-binding</keyword>
<dbReference type="SMART" id="SM00249">
    <property type="entry name" value="PHD"/>
    <property type="match status" value="1"/>
</dbReference>
<dbReference type="InterPro" id="IPR019786">
    <property type="entry name" value="Zinc_finger_PHD-type_CS"/>
</dbReference>
<dbReference type="InterPro" id="IPR037869">
    <property type="entry name" value="Spp1/CFP1"/>
</dbReference>
<name>A0AAV5TEP6_9BILA</name>
<evidence type="ECO:0000256" key="3">
    <source>
        <dbReference type="ARBA" id="ARBA00022771"/>
    </source>
</evidence>
<proteinExistence type="predicted"/>
<dbReference type="Gene3D" id="3.30.40.10">
    <property type="entry name" value="Zinc/RING finger domain, C3HC4 (zinc finger)"/>
    <property type="match status" value="1"/>
</dbReference>
<sequence>AMASNDQPQVSKRESKKSNKADQVYCYCREPEGNRFMIQCDACDEWYHGNCIQLTRTQGRKIDKYYCPNCVSKNPDLKMTYKNK</sequence>
<dbReference type="Proteomes" id="UP001432027">
    <property type="component" value="Unassembled WGS sequence"/>
</dbReference>